<dbReference type="InterPro" id="IPR013589">
    <property type="entry name" value="Bac_transglu_N"/>
</dbReference>
<dbReference type="PANTHER" id="PTHR33490:SF6">
    <property type="entry name" value="SLL1049 PROTEIN"/>
    <property type="match status" value="1"/>
</dbReference>
<dbReference type="SUPFAM" id="SSF54001">
    <property type="entry name" value="Cysteine proteinases"/>
    <property type="match status" value="1"/>
</dbReference>
<evidence type="ECO:0000313" key="2">
    <source>
        <dbReference type="EMBL" id="RAV99596.1"/>
    </source>
</evidence>
<dbReference type="EMBL" id="QMFY01000010">
    <property type="protein sequence ID" value="RAV99596.1"/>
    <property type="molecule type" value="Genomic_DNA"/>
</dbReference>
<dbReference type="OrthoDB" id="9804872at2"/>
<accession>A0A364XZ24</accession>
<dbReference type="Proteomes" id="UP000251889">
    <property type="component" value="Unassembled WGS sequence"/>
</dbReference>
<sequence>MPKFKIRHVTRYLYEDTVRDSANQVMLYPIEDAYQELVDQTLIVSGDPMIDNHVDYFGNKVGTFTHAQPHKELTIDSQLIVSTKTRPTPSENHSIAEQWEVLKKLPYQIEFIDVTRQERFNALPEVEMILAPERSLTKSPQAVAQHFSEYIYHNFDYRKGITTVETTIDEIWKLRSGVCQDFAHMLLAMLRLMNIPARYVSGYICPNKPGMRGEGATHAWVEAYIPFYGWLGFDPTNNCIANETHVRLAVGKNFTDCSPVKGTYRGTSHHTLDVTVTVSYEDGNTQSADHEITLKETAVSNTSREQNSFRRFQEMQMQQ</sequence>
<dbReference type="PANTHER" id="PTHR33490">
    <property type="entry name" value="BLR5614 PROTEIN-RELATED"/>
    <property type="match status" value="1"/>
</dbReference>
<dbReference type="Pfam" id="PF08379">
    <property type="entry name" value="Bact_transglu_N"/>
    <property type="match status" value="1"/>
</dbReference>
<organism evidence="2 3">
    <name type="scientific">Pseudochryseolinea flava</name>
    <dbReference type="NCBI Taxonomy" id="2059302"/>
    <lineage>
        <taxon>Bacteria</taxon>
        <taxon>Pseudomonadati</taxon>
        <taxon>Bacteroidota</taxon>
        <taxon>Cytophagia</taxon>
        <taxon>Cytophagales</taxon>
        <taxon>Fulvivirgaceae</taxon>
        <taxon>Pseudochryseolinea</taxon>
    </lineage>
</organism>
<dbReference type="Gene3D" id="3.10.620.30">
    <property type="match status" value="1"/>
</dbReference>
<comment type="caution">
    <text evidence="2">The sequence shown here is derived from an EMBL/GenBank/DDBJ whole genome shotgun (WGS) entry which is preliminary data.</text>
</comment>
<name>A0A364XZ24_9BACT</name>
<dbReference type="SMART" id="SM00460">
    <property type="entry name" value="TGc"/>
    <property type="match status" value="1"/>
</dbReference>
<gene>
    <name evidence="2" type="ORF">DQQ10_18525</name>
</gene>
<dbReference type="AlphaFoldDB" id="A0A364XZ24"/>
<dbReference type="RefSeq" id="WP_112748383.1">
    <property type="nucleotide sequence ID" value="NZ_QMFY01000010.1"/>
</dbReference>
<evidence type="ECO:0000313" key="3">
    <source>
        <dbReference type="Proteomes" id="UP000251889"/>
    </source>
</evidence>
<dbReference type="InterPro" id="IPR002931">
    <property type="entry name" value="Transglutaminase-like"/>
</dbReference>
<proteinExistence type="predicted"/>
<reference evidence="2 3" key="1">
    <citation type="submission" date="2018-06" db="EMBL/GenBank/DDBJ databases">
        <title>Chryseolinea flavus sp. nov., a member of the phylum Bacteroidetes isolated from soil.</title>
        <authorList>
            <person name="Li Y."/>
            <person name="Wang J."/>
        </authorList>
    </citation>
    <scope>NUCLEOTIDE SEQUENCE [LARGE SCALE GENOMIC DNA]</scope>
    <source>
        <strain evidence="2 3">SDU1-6</strain>
    </source>
</reference>
<evidence type="ECO:0000259" key="1">
    <source>
        <dbReference type="SMART" id="SM00460"/>
    </source>
</evidence>
<feature type="domain" description="Transglutaminase-like" evidence="1">
    <location>
        <begin position="171"/>
        <end position="237"/>
    </location>
</feature>
<dbReference type="Pfam" id="PF01841">
    <property type="entry name" value="Transglut_core"/>
    <property type="match status" value="1"/>
</dbReference>
<keyword evidence="3" id="KW-1185">Reference proteome</keyword>
<protein>
    <submittedName>
        <fullName evidence="2">Transglutaminase family protein</fullName>
    </submittedName>
</protein>
<dbReference type="InterPro" id="IPR038765">
    <property type="entry name" value="Papain-like_cys_pep_sf"/>
</dbReference>